<evidence type="ECO:0000313" key="1">
    <source>
        <dbReference type="EMBL" id="GAJ01328.1"/>
    </source>
</evidence>
<dbReference type="InterPro" id="IPR011101">
    <property type="entry name" value="DUF5131"/>
</dbReference>
<comment type="caution">
    <text evidence="1">The sequence shown here is derived from an EMBL/GenBank/DDBJ whole genome shotgun (WGS) entry which is preliminary data.</text>
</comment>
<accession>X1T7I5</accession>
<gene>
    <name evidence="1" type="ORF">S12H4_35821</name>
</gene>
<proteinExistence type="predicted"/>
<evidence type="ECO:0008006" key="2">
    <source>
        <dbReference type="Google" id="ProtNLM"/>
    </source>
</evidence>
<organism evidence="1">
    <name type="scientific">marine sediment metagenome</name>
    <dbReference type="NCBI Taxonomy" id="412755"/>
    <lineage>
        <taxon>unclassified sequences</taxon>
        <taxon>metagenomes</taxon>
        <taxon>ecological metagenomes</taxon>
    </lineage>
</organism>
<sequence length="210" mass="24129">MAVRSHIEWTESTWNPVTGCSKVSPGCKHCYAERMARRLKAMGHPNYAGGFELCVHEHMLDLPLSWRKPQMIFVNSMSDLFHRDVPLEYIQRVFDVMRQASWHTFQVLTKRSERLLRLNGQLLWPGNVWGGVSVENQDYVFRIEHLRQIAAQVKFLSLEPLLGPLPTLNLEGIDWVIVGGESGPGARPMDRQWVIDIRDQCLAAGVPFFF</sequence>
<dbReference type="Pfam" id="PF07505">
    <property type="entry name" value="DUF5131"/>
    <property type="match status" value="1"/>
</dbReference>
<dbReference type="EMBL" id="BARW01021309">
    <property type="protein sequence ID" value="GAJ01328.1"/>
    <property type="molecule type" value="Genomic_DNA"/>
</dbReference>
<dbReference type="AlphaFoldDB" id="X1T7I5"/>
<protein>
    <recommendedName>
        <fullName evidence="2">Phage protein Gp37/Gp68</fullName>
    </recommendedName>
</protein>
<feature type="non-terminal residue" evidence="1">
    <location>
        <position position="210"/>
    </location>
</feature>
<reference evidence="1" key="1">
    <citation type="journal article" date="2014" name="Front. Microbiol.">
        <title>High frequency of phylogenetically diverse reductive dehalogenase-homologous genes in deep subseafloor sedimentary metagenomes.</title>
        <authorList>
            <person name="Kawai M."/>
            <person name="Futagami T."/>
            <person name="Toyoda A."/>
            <person name="Takaki Y."/>
            <person name="Nishi S."/>
            <person name="Hori S."/>
            <person name="Arai W."/>
            <person name="Tsubouchi T."/>
            <person name="Morono Y."/>
            <person name="Uchiyama I."/>
            <person name="Ito T."/>
            <person name="Fujiyama A."/>
            <person name="Inagaki F."/>
            <person name="Takami H."/>
        </authorList>
    </citation>
    <scope>NUCLEOTIDE SEQUENCE</scope>
    <source>
        <strain evidence="1">Expedition CK06-06</strain>
    </source>
</reference>
<name>X1T7I5_9ZZZZ</name>